<dbReference type="PANTHER" id="PTHR13146">
    <property type="match status" value="1"/>
</dbReference>
<dbReference type="VEuPathDB" id="TrichDB:TVAG_005580"/>
<feature type="transmembrane region" description="Helical" evidence="2">
    <location>
        <begin position="352"/>
        <end position="374"/>
    </location>
</feature>
<dbReference type="InterPro" id="IPR000620">
    <property type="entry name" value="EamA_dom"/>
</dbReference>
<evidence type="ECO:0000256" key="1">
    <source>
        <dbReference type="SAM" id="MobiDB-lite"/>
    </source>
</evidence>
<dbReference type="SMR" id="A2ENT8"/>
<reference evidence="5" key="2">
    <citation type="journal article" date="2007" name="Science">
        <title>Draft genome sequence of the sexually transmitted pathogen Trichomonas vaginalis.</title>
        <authorList>
            <person name="Carlton J.M."/>
            <person name="Hirt R.P."/>
            <person name="Silva J.C."/>
            <person name="Delcher A.L."/>
            <person name="Schatz M."/>
            <person name="Zhao Q."/>
            <person name="Wortman J.R."/>
            <person name="Bidwell S.L."/>
            <person name="Alsmark U.C.M."/>
            <person name="Besteiro S."/>
            <person name="Sicheritz-Ponten T."/>
            <person name="Noel C.J."/>
            <person name="Dacks J.B."/>
            <person name="Foster P.G."/>
            <person name="Simillion C."/>
            <person name="Van de Peer Y."/>
            <person name="Miranda-Saavedra D."/>
            <person name="Barton G.J."/>
            <person name="Westrop G.D."/>
            <person name="Mueller S."/>
            <person name="Dessi D."/>
            <person name="Fiori P.L."/>
            <person name="Ren Q."/>
            <person name="Paulsen I."/>
            <person name="Zhang H."/>
            <person name="Bastida-Corcuera F.D."/>
            <person name="Simoes-Barbosa A."/>
            <person name="Brown M.T."/>
            <person name="Hayes R.D."/>
            <person name="Mukherjee M."/>
            <person name="Okumura C.Y."/>
            <person name="Schneider R."/>
            <person name="Smith A.J."/>
            <person name="Vanacova S."/>
            <person name="Villalvazo M."/>
            <person name="Haas B.J."/>
            <person name="Pertea M."/>
            <person name="Feldblyum T.V."/>
            <person name="Utterback T.R."/>
            <person name="Shu C.L."/>
            <person name="Osoegawa K."/>
            <person name="de Jong P.J."/>
            <person name="Hrdy I."/>
            <person name="Horvathova L."/>
            <person name="Zubacova Z."/>
            <person name="Dolezal P."/>
            <person name="Malik S.B."/>
            <person name="Logsdon J.M. Jr."/>
            <person name="Henze K."/>
            <person name="Gupta A."/>
            <person name="Wang C.C."/>
            <person name="Dunne R.L."/>
            <person name="Upcroft J.A."/>
            <person name="Upcroft P."/>
            <person name="White O."/>
            <person name="Salzberg S.L."/>
            <person name="Tang P."/>
            <person name="Chiu C.-H."/>
            <person name="Lee Y.-S."/>
            <person name="Embley T.M."/>
            <person name="Coombs G.H."/>
            <person name="Mottram J.C."/>
            <person name="Tachezy J."/>
            <person name="Fraser-Liggett C.M."/>
            <person name="Johnson P.J."/>
        </authorList>
    </citation>
    <scope>NUCLEOTIDE SEQUENCE [LARGE SCALE GENOMIC DNA]</scope>
    <source>
        <strain evidence="5">G3</strain>
    </source>
</reference>
<dbReference type="STRING" id="5722.A2ENT8"/>
<dbReference type="Proteomes" id="UP000001542">
    <property type="component" value="Unassembled WGS sequence"/>
</dbReference>
<feature type="transmembrane region" description="Helical" evidence="2">
    <location>
        <begin position="208"/>
        <end position="228"/>
    </location>
</feature>
<feature type="transmembrane region" description="Helical" evidence="2">
    <location>
        <begin position="318"/>
        <end position="340"/>
    </location>
</feature>
<evidence type="ECO:0000313" key="5">
    <source>
        <dbReference type="EMBL" id="EAY05714.1"/>
    </source>
</evidence>
<feature type="transmembrane region" description="Helical" evidence="2">
    <location>
        <begin position="283"/>
        <end position="306"/>
    </location>
</feature>
<dbReference type="VEuPathDB" id="TrichDB:TVAGG3_0666890"/>
<evidence type="ECO:0000256" key="2">
    <source>
        <dbReference type="SAM" id="Phobius"/>
    </source>
</evidence>
<dbReference type="AlphaFoldDB" id="A2ENT8"/>
<dbReference type="InterPro" id="IPR037185">
    <property type="entry name" value="EmrE-like"/>
</dbReference>
<proteinExistence type="predicted"/>
<reference evidence="5" key="1">
    <citation type="submission" date="2006-10" db="EMBL/GenBank/DDBJ databases">
        <authorList>
            <person name="Amadeo P."/>
            <person name="Zhao Q."/>
            <person name="Wortman J."/>
            <person name="Fraser-Liggett C."/>
            <person name="Carlton J."/>
        </authorList>
    </citation>
    <scope>NUCLEOTIDE SEQUENCE</scope>
    <source>
        <strain evidence="5">G3</strain>
    </source>
</reference>
<accession>A2ENT8</accession>
<keyword evidence="2" id="KW-0812">Transmembrane</keyword>
<dbReference type="InParanoid" id="A2ENT8"/>
<feature type="transmembrane region" description="Helical" evidence="2">
    <location>
        <begin position="174"/>
        <end position="196"/>
    </location>
</feature>
<dbReference type="KEGG" id="tva:4763583"/>
<feature type="transmembrane region" description="Helical" evidence="2">
    <location>
        <begin position="240"/>
        <end position="263"/>
    </location>
</feature>
<organism evidence="5 6">
    <name type="scientific">Trichomonas vaginalis (strain ATCC PRA-98 / G3)</name>
    <dbReference type="NCBI Taxonomy" id="412133"/>
    <lineage>
        <taxon>Eukaryota</taxon>
        <taxon>Metamonada</taxon>
        <taxon>Parabasalia</taxon>
        <taxon>Trichomonadida</taxon>
        <taxon>Trichomonadidae</taxon>
        <taxon>Trichomonas</taxon>
    </lineage>
</organism>
<feature type="domain" description="EamA" evidence="4">
    <location>
        <begin position="112"/>
        <end position="189"/>
    </location>
</feature>
<name>A2ENT8_TRIV3</name>
<dbReference type="SUPFAM" id="SSF103481">
    <property type="entry name" value="Multidrug resistance efflux transporter EmrE"/>
    <property type="match status" value="1"/>
</dbReference>
<dbReference type="PANTHER" id="PTHR13146:SF0">
    <property type="entry name" value="SOLUTE CARRIER FAMILY 35 MEMBER F6"/>
    <property type="match status" value="1"/>
</dbReference>
<dbReference type="Gene3D" id="1.10.3730.20">
    <property type="match status" value="1"/>
</dbReference>
<evidence type="ECO:0000313" key="6">
    <source>
        <dbReference type="Proteomes" id="UP000001542"/>
    </source>
</evidence>
<feature type="signal peptide" evidence="3">
    <location>
        <begin position="1"/>
        <end position="22"/>
    </location>
</feature>
<evidence type="ECO:0000256" key="3">
    <source>
        <dbReference type="SAM" id="SignalP"/>
    </source>
</evidence>
<keyword evidence="6" id="KW-1185">Reference proteome</keyword>
<dbReference type="RefSeq" id="XP_001317937.1">
    <property type="nucleotide sequence ID" value="XM_001317902.1"/>
</dbReference>
<feature type="chain" id="PRO_5002643497" description="EamA domain-containing protein" evidence="3">
    <location>
        <begin position="23"/>
        <end position="430"/>
    </location>
</feature>
<feature type="region of interest" description="Disordered" evidence="1">
    <location>
        <begin position="400"/>
        <end position="430"/>
    </location>
</feature>
<dbReference type="GO" id="GO:0016020">
    <property type="term" value="C:membrane"/>
    <property type="evidence" value="ECO:0000318"/>
    <property type="project" value="GO_Central"/>
</dbReference>
<protein>
    <recommendedName>
        <fullName evidence="4">EamA domain-containing protein</fullName>
    </recommendedName>
</protein>
<keyword evidence="3" id="KW-0732">Signal</keyword>
<dbReference type="eggNOG" id="KOG3912">
    <property type="taxonomic scope" value="Eukaryota"/>
</dbReference>
<sequence length="430" mass="47672">MPSVVAEIVVALLILCTGACNSIVSKLLYQTDGKTFDGTIKYFEKPWLLTAVMFLGEFFCLIIYGISWLIFRCTKKEEEEENSLDSMSQEEDPKNDKIIFIAREDVEGDPTSGLKWKYPLYVLLFAACDLISTTMMSIGLVYCNASVIQIIRGMVIVFTLLFSWAFLGRKPNLFHVTGVLFALVGLVLVGVSAVMSDDSGTTKFQGKSLLGIGLTLISQIFSAIQFTFEEKLLKGINIPPLFLVGSEGLAGFILCCAIALPAANAIHGNDYGVQEYFKSTIYMTFHIPQVTALVFTSAIAVCILNWTSFVYVKYLSAVARTLVNACRTILVWIIMVILYYASKHTYGEAVNYWSILQAAGFILMMVGTTAHNNIAGFGERIIRITCCCFLDENQAEQKIDDEEKKLDSSASSEEKKDSTVSNESEEKQEV</sequence>
<feature type="transmembrane region" description="Helical" evidence="2">
    <location>
        <begin position="46"/>
        <end position="71"/>
    </location>
</feature>
<dbReference type="EMBL" id="DS113442">
    <property type="protein sequence ID" value="EAY05714.1"/>
    <property type="molecule type" value="Genomic_DNA"/>
</dbReference>
<keyword evidence="2" id="KW-1133">Transmembrane helix</keyword>
<feature type="transmembrane region" description="Helical" evidence="2">
    <location>
        <begin position="120"/>
        <end position="142"/>
    </location>
</feature>
<dbReference type="OrthoDB" id="29773at2759"/>
<dbReference type="Pfam" id="PF00892">
    <property type="entry name" value="EamA"/>
    <property type="match status" value="1"/>
</dbReference>
<gene>
    <name evidence="5" type="ORF">TVAG_005580</name>
</gene>
<evidence type="ECO:0000259" key="4">
    <source>
        <dbReference type="Pfam" id="PF00892"/>
    </source>
</evidence>
<feature type="transmembrane region" description="Helical" evidence="2">
    <location>
        <begin position="148"/>
        <end position="167"/>
    </location>
</feature>
<dbReference type="OMA" id="ERIAIYF"/>
<keyword evidence="2" id="KW-0472">Membrane</keyword>